<evidence type="ECO:0000313" key="3">
    <source>
        <dbReference type="Proteomes" id="UP001431209"/>
    </source>
</evidence>
<dbReference type="SUPFAM" id="SSF117289">
    <property type="entry name" value="Nucleoporin domain"/>
    <property type="match status" value="1"/>
</dbReference>
<proteinExistence type="predicted"/>
<protein>
    <submittedName>
        <fullName evidence="2">Nucleoporin Nup214</fullName>
    </submittedName>
</protein>
<feature type="region of interest" description="Disordered" evidence="1">
    <location>
        <begin position="456"/>
        <end position="489"/>
    </location>
</feature>
<sequence length="546" mass="60413">MDSYTPAELQDDSPLMFIGRSKASSIISTSDNKNLTADELSTFKLISSSNKLGLVACGTSNGVSLLQTNHIHTHFVEKSTNPVKYQTIKLDGTPSYVAFSKDSEYLGVARGDQVFIYHTGNILDEDTQKPVSTIKLNDNVTSFDWSAESLLVVSKQSTQVFSCKDWSKKCEYGDVCSGGWSVDGQHLMLGRKNGVVEIRSKDSLETCSCSITLKMETDVEYVHWFTLEYALLGLVVPEEGYPLAPLILPIQTSQKDMFDQDKAISLYDDINYSEEESRKRTFYSIYLEPWNLLVFGASDFTKLLVAKFTPNKEWVICIIEEKNQASIPYRQNQLFPLGIATDFNDFTKLPNKAGDQGATFEPAPVLIGLTTESDIVAWSLVDKFAKSPYPSLCEPNINAIKPLTSSQQSQSVIKSPIESEKPKPFTFGGGFKAPEPSEKPKPLEIKQDFGFGGGFKAPEQTEKSKPLEIKSEFTFGGGSKAPEPSEKPKTLEIKQDFGFGGNNNFGGGFKNDFLTTDKANSGFGGFKVPDQTEKSKPLEIKSEFNF</sequence>
<organism evidence="2 3">
    <name type="scientific">Acrasis kona</name>
    <dbReference type="NCBI Taxonomy" id="1008807"/>
    <lineage>
        <taxon>Eukaryota</taxon>
        <taxon>Discoba</taxon>
        <taxon>Heterolobosea</taxon>
        <taxon>Tetramitia</taxon>
        <taxon>Eutetramitia</taxon>
        <taxon>Acrasidae</taxon>
        <taxon>Acrasis</taxon>
    </lineage>
</organism>
<gene>
    <name evidence="2" type="ORF">AKO1_015229</name>
</gene>
<name>A0AAW2ZH97_9EUKA</name>
<accession>A0AAW2ZH97</accession>
<dbReference type="Proteomes" id="UP001431209">
    <property type="component" value="Unassembled WGS sequence"/>
</dbReference>
<feature type="region of interest" description="Disordered" evidence="1">
    <location>
        <begin position="520"/>
        <end position="546"/>
    </location>
</feature>
<comment type="caution">
    <text evidence="2">The sequence shown here is derived from an EMBL/GenBank/DDBJ whole genome shotgun (WGS) entry which is preliminary data.</text>
</comment>
<feature type="non-terminal residue" evidence="2">
    <location>
        <position position="546"/>
    </location>
</feature>
<dbReference type="EMBL" id="JAOPGA020001395">
    <property type="protein sequence ID" value="KAL0488054.1"/>
    <property type="molecule type" value="Genomic_DNA"/>
</dbReference>
<dbReference type="AlphaFoldDB" id="A0AAW2ZH97"/>
<feature type="compositionally biased region" description="Basic and acidic residues" evidence="1">
    <location>
        <begin position="530"/>
        <end position="546"/>
    </location>
</feature>
<dbReference type="InterPro" id="IPR015943">
    <property type="entry name" value="WD40/YVTN_repeat-like_dom_sf"/>
</dbReference>
<evidence type="ECO:0000256" key="1">
    <source>
        <dbReference type="SAM" id="MobiDB-lite"/>
    </source>
</evidence>
<reference evidence="2 3" key="1">
    <citation type="submission" date="2024-03" db="EMBL/GenBank/DDBJ databases">
        <title>The Acrasis kona genome and developmental transcriptomes reveal deep origins of eukaryotic multicellular pathways.</title>
        <authorList>
            <person name="Sheikh S."/>
            <person name="Fu C.-J."/>
            <person name="Brown M.W."/>
            <person name="Baldauf S.L."/>
        </authorList>
    </citation>
    <scope>NUCLEOTIDE SEQUENCE [LARGE SCALE GENOMIC DNA]</scope>
    <source>
        <strain evidence="2 3">ATCC MYA-3509</strain>
    </source>
</reference>
<keyword evidence="3" id="KW-1185">Reference proteome</keyword>
<feature type="compositionally biased region" description="Basic and acidic residues" evidence="1">
    <location>
        <begin position="459"/>
        <end position="471"/>
    </location>
</feature>
<evidence type="ECO:0000313" key="2">
    <source>
        <dbReference type="EMBL" id="KAL0488054.1"/>
    </source>
</evidence>
<dbReference type="Gene3D" id="2.130.10.10">
    <property type="entry name" value="YVTN repeat-like/Quinoprotein amine dehydrogenase"/>
    <property type="match status" value="1"/>
</dbReference>